<proteinExistence type="predicted"/>
<evidence type="ECO:0000313" key="2">
    <source>
        <dbReference type="EMBL" id="VFJ14047.1"/>
    </source>
</evidence>
<dbReference type="Proteomes" id="UP000294299">
    <property type="component" value="Chromosome NFRAN"/>
</dbReference>
<name>A0A484IDC2_9ARCH</name>
<organism evidence="2 3">
    <name type="scientific">Candidatus Nitrosocosmicus franklandianus</name>
    <dbReference type="NCBI Taxonomy" id="1798806"/>
    <lineage>
        <taxon>Archaea</taxon>
        <taxon>Nitrososphaerota</taxon>
        <taxon>Nitrososphaeria</taxon>
        <taxon>Nitrososphaerales</taxon>
        <taxon>Nitrososphaeraceae</taxon>
        <taxon>Candidatus Nitrosocosmicus</taxon>
    </lineage>
</organism>
<gene>
    <name evidence="2" type="ORF">NFRAN_1725</name>
</gene>
<sequence length="140" mass="16466">MSEYFSSDEIDEIIQFNKKIVEEDGSSFEVDLNILCSIFDKVNTRYEKELDKKTRIIKKATRILAGITFNQPFYEGNKRTAIIVTLMFLNRNGFDIPLVQTEQKRKLYDLLMATMLKSRTDTTVYSEVEEYLKQELVIKE</sequence>
<keyword evidence="3" id="KW-1185">Reference proteome</keyword>
<dbReference type="RefSeq" id="WP_134484200.1">
    <property type="nucleotide sequence ID" value="NZ_LR216287.1"/>
</dbReference>
<dbReference type="NCBIfam" id="TIGR01550">
    <property type="entry name" value="DOC_P1"/>
    <property type="match status" value="1"/>
</dbReference>
<dbReference type="KEGG" id="nfn:NFRAN_1725"/>
<dbReference type="OrthoDB" id="123270at2157"/>
<feature type="domain" description="Fido" evidence="1">
    <location>
        <begin position="8"/>
        <end position="134"/>
    </location>
</feature>
<dbReference type="GeneID" id="39421040"/>
<dbReference type="SUPFAM" id="SSF140931">
    <property type="entry name" value="Fic-like"/>
    <property type="match status" value="1"/>
</dbReference>
<reference evidence="2 3" key="1">
    <citation type="submission" date="2019-02" db="EMBL/GenBank/DDBJ databases">
        <authorList>
            <person name="Lehtovirta-Morley E L."/>
        </authorList>
    </citation>
    <scope>NUCLEOTIDE SEQUENCE [LARGE SCALE GENOMIC DNA]</scope>
    <source>
        <strain evidence="2">NFRAN1</strain>
    </source>
</reference>
<dbReference type="InterPro" id="IPR006440">
    <property type="entry name" value="Doc"/>
</dbReference>
<evidence type="ECO:0000313" key="3">
    <source>
        <dbReference type="Proteomes" id="UP000294299"/>
    </source>
</evidence>
<dbReference type="PROSITE" id="PS51459">
    <property type="entry name" value="FIDO"/>
    <property type="match status" value="1"/>
</dbReference>
<dbReference type="Gene3D" id="1.20.120.1870">
    <property type="entry name" value="Fic/DOC protein, Fido domain"/>
    <property type="match status" value="1"/>
</dbReference>
<dbReference type="InterPro" id="IPR003812">
    <property type="entry name" value="Fido"/>
</dbReference>
<evidence type="ECO:0000259" key="1">
    <source>
        <dbReference type="PROSITE" id="PS51459"/>
    </source>
</evidence>
<dbReference type="GO" id="GO:0016301">
    <property type="term" value="F:kinase activity"/>
    <property type="evidence" value="ECO:0007669"/>
    <property type="project" value="InterPro"/>
</dbReference>
<dbReference type="InterPro" id="IPR036597">
    <property type="entry name" value="Fido-like_dom_sf"/>
</dbReference>
<dbReference type="InterPro" id="IPR053737">
    <property type="entry name" value="Type_II_TA_Toxin"/>
</dbReference>
<accession>A0A484IDC2</accession>
<dbReference type="Pfam" id="PF02661">
    <property type="entry name" value="Fic"/>
    <property type="match status" value="1"/>
</dbReference>
<protein>
    <recommendedName>
        <fullName evidence="1">Fido domain-containing protein</fullName>
    </recommendedName>
</protein>
<dbReference type="AlphaFoldDB" id="A0A484IDC2"/>
<dbReference type="EMBL" id="LR216287">
    <property type="protein sequence ID" value="VFJ14047.1"/>
    <property type="molecule type" value="Genomic_DNA"/>
</dbReference>